<reference evidence="3 4" key="1">
    <citation type="submission" date="2019-10" db="EMBL/GenBank/DDBJ databases">
        <title>A soil myxobacterium in the family Polyangiaceae.</title>
        <authorList>
            <person name="Li Y."/>
            <person name="Wang J."/>
        </authorList>
    </citation>
    <scope>NUCLEOTIDE SEQUENCE [LARGE SCALE GENOMIC DNA]</scope>
    <source>
        <strain evidence="3 4">DSM 14734</strain>
    </source>
</reference>
<feature type="compositionally biased region" description="Basic and acidic residues" evidence="1">
    <location>
        <begin position="207"/>
        <end position="218"/>
    </location>
</feature>
<evidence type="ECO:0000259" key="2">
    <source>
        <dbReference type="Pfam" id="PF00156"/>
    </source>
</evidence>
<evidence type="ECO:0000313" key="4">
    <source>
        <dbReference type="Proteomes" id="UP000440224"/>
    </source>
</evidence>
<protein>
    <submittedName>
        <fullName evidence="3">Phosphoribosyltransferase</fullName>
    </submittedName>
</protein>
<name>A0A6N7PJA2_9BACT</name>
<keyword evidence="3" id="KW-0808">Transferase</keyword>
<dbReference type="EMBL" id="WJIE01000002">
    <property type="protein sequence ID" value="MRG92069.1"/>
    <property type="molecule type" value="Genomic_DNA"/>
</dbReference>
<dbReference type="SUPFAM" id="SSF53271">
    <property type="entry name" value="PRTase-like"/>
    <property type="match status" value="1"/>
</dbReference>
<proteinExistence type="predicted"/>
<dbReference type="AlphaFoldDB" id="A0A6N7PJA2"/>
<feature type="region of interest" description="Disordered" evidence="1">
    <location>
        <begin position="204"/>
        <end position="237"/>
    </location>
</feature>
<feature type="domain" description="Phosphoribosyltransferase" evidence="2">
    <location>
        <begin position="25"/>
        <end position="178"/>
    </location>
</feature>
<evidence type="ECO:0000313" key="3">
    <source>
        <dbReference type="EMBL" id="MRG92069.1"/>
    </source>
</evidence>
<feature type="compositionally biased region" description="Low complexity" evidence="1">
    <location>
        <begin position="221"/>
        <end position="237"/>
    </location>
</feature>
<keyword evidence="4" id="KW-1185">Reference proteome</keyword>
<dbReference type="Gene3D" id="3.40.50.2020">
    <property type="match status" value="1"/>
</dbReference>
<sequence>MWKDREEAGQSLGAHLQGIGGLEGAVVLGIPRGGVVVAAGVAEALGGELGVIVARKLRAPHQPELAIGAATADGSCWVEPRALRVLGVDPEYLEAERIHQAEEARRREELFARYRKPSLAGRPVVVVDDGIATGATAMAALRAARSAGATTVVLAAPVASPERADMLRGEADLVVCLVEDPNLYAVGQYYEDFRSIEEDEVMSLLESHGRKPSTERRTSTRGMGRRPSGAGGPSSPA</sequence>
<dbReference type="GO" id="GO:0016757">
    <property type="term" value="F:glycosyltransferase activity"/>
    <property type="evidence" value="ECO:0007669"/>
    <property type="project" value="UniProtKB-KW"/>
</dbReference>
<organism evidence="3 4">
    <name type="scientific">Polyangium spumosum</name>
    <dbReference type="NCBI Taxonomy" id="889282"/>
    <lineage>
        <taxon>Bacteria</taxon>
        <taxon>Pseudomonadati</taxon>
        <taxon>Myxococcota</taxon>
        <taxon>Polyangia</taxon>
        <taxon>Polyangiales</taxon>
        <taxon>Polyangiaceae</taxon>
        <taxon>Polyangium</taxon>
    </lineage>
</organism>
<dbReference type="InterPro" id="IPR029057">
    <property type="entry name" value="PRTase-like"/>
</dbReference>
<dbReference type="Proteomes" id="UP000440224">
    <property type="component" value="Unassembled WGS sequence"/>
</dbReference>
<dbReference type="OrthoDB" id="5421180at2"/>
<gene>
    <name evidence="3" type="ORF">GF068_09040</name>
</gene>
<dbReference type="Pfam" id="PF00156">
    <property type="entry name" value="Pribosyltran"/>
    <property type="match status" value="1"/>
</dbReference>
<dbReference type="InterPro" id="IPR000836">
    <property type="entry name" value="PRTase_dom"/>
</dbReference>
<dbReference type="Gene3D" id="3.30.1310.20">
    <property type="entry name" value="PRTase-like"/>
    <property type="match status" value="1"/>
</dbReference>
<dbReference type="CDD" id="cd06223">
    <property type="entry name" value="PRTases_typeI"/>
    <property type="match status" value="1"/>
</dbReference>
<accession>A0A6N7PJA2</accession>
<evidence type="ECO:0000256" key="1">
    <source>
        <dbReference type="SAM" id="MobiDB-lite"/>
    </source>
</evidence>
<comment type="caution">
    <text evidence="3">The sequence shown here is derived from an EMBL/GenBank/DDBJ whole genome shotgun (WGS) entry which is preliminary data.</text>
</comment>
<keyword evidence="3" id="KW-0328">Glycosyltransferase</keyword>